<dbReference type="STRING" id="571438.SAMN05192586_12035"/>
<dbReference type="Proteomes" id="UP000199355">
    <property type="component" value="Unassembled WGS sequence"/>
</dbReference>
<dbReference type="PANTHER" id="PTHR38340">
    <property type="entry name" value="S-LAYER PROTEIN"/>
    <property type="match status" value="1"/>
</dbReference>
<dbReference type="PRINTS" id="PR00313">
    <property type="entry name" value="CABNDNGRPT"/>
</dbReference>
<gene>
    <name evidence="4" type="ORF">SAMN05192586_12035</name>
</gene>
<dbReference type="OrthoDB" id="5444704at2"/>
<dbReference type="PANTHER" id="PTHR38340:SF1">
    <property type="entry name" value="S-LAYER PROTEIN"/>
    <property type="match status" value="1"/>
</dbReference>
<evidence type="ECO:0000313" key="4">
    <source>
        <dbReference type="EMBL" id="SDF95797.1"/>
    </source>
</evidence>
<dbReference type="EMBL" id="FNBX01000020">
    <property type="protein sequence ID" value="SDF95797.1"/>
    <property type="molecule type" value="Genomic_DNA"/>
</dbReference>
<dbReference type="SUPFAM" id="SSF51120">
    <property type="entry name" value="beta-Roll"/>
    <property type="match status" value="10"/>
</dbReference>
<evidence type="ECO:0000256" key="1">
    <source>
        <dbReference type="ARBA" id="ARBA00004613"/>
    </source>
</evidence>
<dbReference type="InterPro" id="IPR011049">
    <property type="entry name" value="Serralysin-like_metalloprot_C"/>
</dbReference>
<dbReference type="GO" id="GO:0005576">
    <property type="term" value="C:extracellular region"/>
    <property type="evidence" value="ECO:0007669"/>
    <property type="project" value="UniProtKB-SubCell"/>
</dbReference>
<dbReference type="PROSITE" id="PS00330">
    <property type="entry name" value="HEMOLYSIN_CALCIUM"/>
    <property type="match status" value="3"/>
</dbReference>
<feature type="domain" description="DUF4347" evidence="3">
    <location>
        <begin position="6"/>
        <end position="142"/>
    </location>
</feature>
<sequence length="1576" mass="157588">MDSSLDAEALALTIGDDSRIFVIENTSNAFLQMEQALASLENPATAVHIYAHGAAGSVTLGGQVFDEAVLNANAATLAAIGQSLAAGADLLLYSCNTAAGSTGESFINRLARLASVDVAASDDVTGASGDWTLEYTVGDVTTGAVNPGIDGDLAGEISGWGVINGTTGADSITGSAANDKIYGNGGADTMVGEDGNDIYYVSGSGTAGTNVVEKAYEGIDTVYSQVADLDLSASSTAADGSEGKSQIEYVVLQAQSGMTNQSATGNNYSQTLVGNALSNNLTGMGGNDLLYGYDGDDYLDGGNGDLSAAGEVSVTGGYDTLIGGKGDDNYVVRTGNETVVENKNEGTDQVYSFVDYTLGANIENGTLLNNGTTTAPQASNLTGNDLNNVLSGNSAANYLDGGKGNDTLYGNKDGTAVDTLNGGAGNDLYHLYGDADDVIVDSAGNDTVVFESSVSGGYTLGDGVENLVLLGSADTGTGNALNNRIEGNATKGSWLDGGAGKDTLVGGTGDDTFIFDGTDTLEDAGGTDTVLASGTIDLNKFKNADIESVTLTGSGNINATAKKTVAATLVGNSGNNKLTGSDGDDRLIGGAGKDTLIGGAGNDYYYVDADDVVQEAKNAGDDTVEANIDYTLGANLENLVLTAGATKGTGNELANVIDASTLSGNVVLDGGQNAANTAGDTLKGGTSHTTFVVNNTNDHIEITGGSNVVYVSYEVLGGAEMTDADWINYFGDRITGTTTNLTFVYRGNAADSKAGGVNITGSADNTYLVGTAAADTLTGATDSTVGYTIDGQGGADTITGGTGNDYIYYYGAETVTAGEGADTLHVMSLKKGDKTLDSADNIHGIDVVVLDDAAGAVNVGDSVAAANQQNMTLVGNASANKLYGGNTTNDDSATANGNDELSGGAGNDTLVGFSGNDTLDGGEGADSMVGGTGNDLYYVDNKGDKVVEKDGEGVDSISTAGVAIDLGSASFKNVEYVENSGAATKLTGTTAAETLVAGDNGDTLDGKGGEDSLVGGSGSDLIYYHGLTYVESDEGEFEVRNDTISGGGGVDTLLVTKDAGIVSLGTGTAITGMEVVKLDAAAQDASVYVTGDAAVTVQGNAYATEIITGAGNDSIVGGGGADYIDAGAGNDIVEIAANSFIQRGSYGYNRGAVEGGAGEDTLSFGATNDKITFSTEDDELVIKSGTNVLSGAATVNGEDLTSIGGISGFEVYTGGAGNDTLNAGGVTTQDMILTGGLGNDLLVGGSGEDLLIADGGNDTLDLTKGGSDGIVLQPAADLNYSKKGVTTITVQGYGADDYVNDSALSDAGWSKADAAVVDSKKKTTTFTYTKGSQTINVVFAGITDPNSIIFAGQVVLTGGGANETDATSTHLLRITATGGGNTVYGGTRNDTITSTGGDTISGNAGNDSITLDSSTLTEMLSSATRVYGGEGDDTVVLHLPNSYANTTMALSGDDGTDLLEVKGSAASVAANFSFADADSVTLYQNAASIAAAVITGFEAYGGTDNADTVTFSRAVGAAENYTFSLDGGDDILSAGTVSGSLTIDGGAGDDSFTIGAVSTGGSLTIDGGDGDDSLSA</sequence>
<evidence type="ECO:0000256" key="2">
    <source>
        <dbReference type="ARBA" id="ARBA00022525"/>
    </source>
</evidence>
<keyword evidence="5" id="KW-1185">Reference proteome</keyword>
<evidence type="ECO:0000313" key="5">
    <source>
        <dbReference type="Proteomes" id="UP000199355"/>
    </source>
</evidence>
<organism evidence="4 5">
    <name type="scientific">Desulfovibrio legallii</name>
    <dbReference type="NCBI Taxonomy" id="571438"/>
    <lineage>
        <taxon>Bacteria</taxon>
        <taxon>Pseudomonadati</taxon>
        <taxon>Thermodesulfobacteriota</taxon>
        <taxon>Desulfovibrionia</taxon>
        <taxon>Desulfovibrionales</taxon>
        <taxon>Desulfovibrionaceae</taxon>
        <taxon>Desulfovibrio</taxon>
    </lineage>
</organism>
<dbReference type="InterPro" id="IPR018511">
    <property type="entry name" value="Hemolysin-typ_Ca-bd_CS"/>
</dbReference>
<proteinExistence type="predicted"/>
<dbReference type="RefSeq" id="WP_143339550.1">
    <property type="nucleotide sequence ID" value="NZ_FNBX01000020.1"/>
</dbReference>
<dbReference type="Gene3D" id="2.150.10.10">
    <property type="entry name" value="Serralysin-like metalloprotease, C-terminal"/>
    <property type="match status" value="6"/>
</dbReference>
<keyword evidence="2" id="KW-0964">Secreted</keyword>
<comment type="subcellular location">
    <subcellularLocation>
        <location evidence="1">Secreted</location>
    </subcellularLocation>
</comment>
<accession>A0A1G7QB34</accession>
<evidence type="ECO:0000259" key="3">
    <source>
        <dbReference type="Pfam" id="PF14252"/>
    </source>
</evidence>
<dbReference type="GO" id="GO:0005509">
    <property type="term" value="F:calcium ion binding"/>
    <property type="evidence" value="ECO:0007669"/>
    <property type="project" value="InterPro"/>
</dbReference>
<name>A0A1G7QB34_9BACT</name>
<dbReference type="InterPro" id="IPR025592">
    <property type="entry name" value="DUF4347"/>
</dbReference>
<protein>
    <submittedName>
        <fullName evidence="4">Hemolysin-type calcium-binding repeat-containing protein</fullName>
    </submittedName>
</protein>
<dbReference type="Pfam" id="PF14252">
    <property type="entry name" value="DUF4347"/>
    <property type="match status" value="1"/>
</dbReference>
<dbReference type="Pfam" id="PF00353">
    <property type="entry name" value="HemolysinCabind"/>
    <property type="match status" value="16"/>
</dbReference>
<feature type="non-terminal residue" evidence="4">
    <location>
        <position position="1576"/>
    </location>
</feature>
<reference evidence="5" key="1">
    <citation type="submission" date="2016-10" db="EMBL/GenBank/DDBJ databases">
        <authorList>
            <person name="Varghese N."/>
            <person name="Submissions S."/>
        </authorList>
    </citation>
    <scope>NUCLEOTIDE SEQUENCE [LARGE SCALE GENOMIC DNA]</scope>
    <source>
        <strain evidence="5">KHC7</strain>
    </source>
</reference>
<dbReference type="InterPro" id="IPR001343">
    <property type="entry name" value="Hemolysn_Ca-bd"/>
</dbReference>
<dbReference type="InterPro" id="IPR050557">
    <property type="entry name" value="RTX_toxin/Mannuronan_C5-epim"/>
</dbReference>